<proteinExistence type="predicted"/>
<dbReference type="OrthoDB" id="3486533at2759"/>
<evidence type="ECO:0000313" key="3">
    <source>
        <dbReference type="Proteomes" id="UP000326757"/>
    </source>
</evidence>
<organism evidence="2 3">
    <name type="scientific">Monilinia laxa</name>
    <name type="common">Brown rot fungus</name>
    <name type="synonym">Sclerotinia laxa</name>
    <dbReference type="NCBI Taxonomy" id="61186"/>
    <lineage>
        <taxon>Eukaryota</taxon>
        <taxon>Fungi</taxon>
        <taxon>Dikarya</taxon>
        <taxon>Ascomycota</taxon>
        <taxon>Pezizomycotina</taxon>
        <taxon>Leotiomycetes</taxon>
        <taxon>Helotiales</taxon>
        <taxon>Sclerotiniaceae</taxon>
        <taxon>Monilinia</taxon>
    </lineage>
</organism>
<dbReference type="Proteomes" id="UP000326757">
    <property type="component" value="Unassembled WGS sequence"/>
</dbReference>
<feature type="compositionally biased region" description="Basic and acidic residues" evidence="1">
    <location>
        <begin position="626"/>
        <end position="638"/>
    </location>
</feature>
<gene>
    <name evidence="2" type="ORF">EYC80_009211</name>
</gene>
<feature type="region of interest" description="Disordered" evidence="1">
    <location>
        <begin position="626"/>
        <end position="649"/>
    </location>
</feature>
<evidence type="ECO:0000313" key="2">
    <source>
        <dbReference type="EMBL" id="KAB8293726.1"/>
    </source>
</evidence>
<evidence type="ECO:0000256" key="1">
    <source>
        <dbReference type="SAM" id="MobiDB-lite"/>
    </source>
</evidence>
<dbReference type="AlphaFoldDB" id="A0A5N6JX53"/>
<dbReference type="EMBL" id="VIGI01000011">
    <property type="protein sequence ID" value="KAB8293726.1"/>
    <property type="molecule type" value="Genomic_DNA"/>
</dbReference>
<keyword evidence="3" id="KW-1185">Reference proteome</keyword>
<sequence>MLPPETPEGRRIWREYKASNACTHQDHSNPEELPICPCWSNWASEQIVRLEQDVDRIKAETTFNPQAEVSRLENELEASKARTKARIDQEAQYRGERDRHFNRLLDMQKQIQSCAADLEFAQAPGQKVALDKNVTLEEFLAVVRRELIFRGERERSAIPREEIEAVRNDVYKLWQLAEAAAREIGVHLKERDLFTIQGYIVASVQMIKALQLEIQQKDVSSDYVMFLQQRNREGARVINEMGEQLRGMWQVNMPGVGVVPGNLTAAVGSTNVAPPIDFKSFKEQIWSIYLGLFNSERNLSIIIMDHNMESPEWEPTPIRIDSENKTYAHKWELAAQLVRNEISRFLNRVWQLFVYIRSNDVPGSQPYWNGPYDDDHGRAIHVHEAFKAAEGRGIIAQTELGLSRQYVEPATDVAYKNELEERLDRRYPIYRDLQGSINNLTQRITIFRQVPPAWPEQHERDNTAFVPKKSFDLLVLMLSRIEMEYLTIRVIQLIEAVNSCWHLIPSQDHDMIRGMSNEISLAHGAKVACEAELTRPSEIAPAPAYPGKILPPLPDYTPYGYQIIPKLTAGDDGNNNKNNKGNQKGNQGGNQEGNQGEVGKDKKDNNTKVRGNINKLEKELDKKKVKYDRMARDSKKNFADAPNNASADTKMQKELDKLHEYRRKLEDLFKKNGGNVDNIQGYKK</sequence>
<reference evidence="2 3" key="1">
    <citation type="submission" date="2019-06" db="EMBL/GenBank/DDBJ databases">
        <title>Genome Sequence of the Brown Rot Fungal Pathogen Monilinia laxa.</title>
        <authorList>
            <person name="De Miccolis Angelini R.M."/>
            <person name="Landi L."/>
            <person name="Abate D."/>
            <person name="Pollastro S."/>
            <person name="Romanazzi G."/>
            <person name="Faretra F."/>
        </authorList>
    </citation>
    <scope>NUCLEOTIDE SEQUENCE [LARGE SCALE GENOMIC DNA]</scope>
    <source>
        <strain evidence="2 3">Mlax316</strain>
    </source>
</reference>
<comment type="caution">
    <text evidence="2">The sequence shown here is derived from an EMBL/GenBank/DDBJ whole genome shotgun (WGS) entry which is preliminary data.</text>
</comment>
<name>A0A5N6JX53_MONLA</name>
<accession>A0A5N6JX53</accession>
<protein>
    <submittedName>
        <fullName evidence="2">Uncharacterized protein</fullName>
    </submittedName>
</protein>
<feature type="region of interest" description="Disordered" evidence="1">
    <location>
        <begin position="567"/>
        <end position="614"/>
    </location>
</feature>
<feature type="compositionally biased region" description="Basic and acidic residues" evidence="1">
    <location>
        <begin position="598"/>
        <end position="607"/>
    </location>
</feature>
<feature type="compositionally biased region" description="Low complexity" evidence="1">
    <location>
        <begin position="570"/>
        <end position="585"/>
    </location>
</feature>